<dbReference type="Gene3D" id="3.40.50.11720">
    <property type="entry name" value="3-Deoxy-D-manno-octulosonic-acid transferase, N-terminal domain"/>
    <property type="match status" value="1"/>
</dbReference>
<gene>
    <name evidence="12" type="ORF">SAMN05421850_101793</name>
</gene>
<dbReference type="STRING" id="490829.SAMN05421850_101793"/>
<comment type="subcellular location">
    <subcellularLocation>
        <location evidence="10">Cell membrane</location>
    </subcellularLocation>
</comment>
<dbReference type="PANTHER" id="PTHR42755:SF1">
    <property type="entry name" value="3-DEOXY-D-MANNO-OCTULOSONIC ACID TRANSFERASE, MITOCHONDRIAL-RELATED"/>
    <property type="match status" value="1"/>
</dbReference>
<dbReference type="EMBL" id="FNEB01000001">
    <property type="protein sequence ID" value="SDI14657.1"/>
    <property type="molecule type" value="Genomic_DNA"/>
</dbReference>
<accession>A0A1G8I741</accession>
<evidence type="ECO:0000256" key="2">
    <source>
        <dbReference type="ARBA" id="ARBA00004713"/>
    </source>
</evidence>
<organism evidence="12 13">
    <name type="scientific">Lutimaribacter saemankumensis</name>
    <dbReference type="NCBI Taxonomy" id="490829"/>
    <lineage>
        <taxon>Bacteria</taxon>
        <taxon>Pseudomonadati</taxon>
        <taxon>Pseudomonadota</taxon>
        <taxon>Alphaproteobacteria</taxon>
        <taxon>Rhodobacterales</taxon>
        <taxon>Roseobacteraceae</taxon>
        <taxon>Lutimaribacter</taxon>
    </lineage>
</organism>
<keyword evidence="10" id="KW-1003">Cell membrane</keyword>
<feature type="active site" description="Proton acceptor" evidence="8">
    <location>
        <position position="66"/>
    </location>
</feature>
<evidence type="ECO:0000256" key="3">
    <source>
        <dbReference type="ARBA" id="ARBA00012621"/>
    </source>
</evidence>
<dbReference type="EC" id="2.4.99.12" evidence="3 10"/>
<dbReference type="GO" id="GO:0043842">
    <property type="term" value="F:Kdo transferase activity"/>
    <property type="evidence" value="ECO:0007669"/>
    <property type="project" value="UniProtKB-EC"/>
</dbReference>
<dbReference type="SUPFAM" id="SSF53756">
    <property type="entry name" value="UDP-Glycosyltransferase/glycogen phosphorylase"/>
    <property type="match status" value="1"/>
</dbReference>
<comment type="function">
    <text evidence="1 10">Involved in lipopolysaccharide (LPS) biosynthesis. Catalyzes the transfer of 3-deoxy-D-manno-octulosonate (Kdo) residue(s) from CMP-Kdo to lipid IV(A), the tetraacyldisaccharide-1,4'-bisphosphate precursor of lipid A.</text>
</comment>
<dbReference type="GO" id="GO:0009245">
    <property type="term" value="P:lipid A biosynthetic process"/>
    <property type="evidence" value="ECO:0007669"/>
    <property type="project" value="TreeGrafter"/>
</dbReference>
<name>A0A1G8I741_9RHOB</name>
<evidence type="ECO:0000256" key="5">
    <source>
        <dbReference type="ARBA" id="ARBA00022679"/>
    </source>
</evidence>
<dbReference type="GO" id="GO:0005886">
    <property type="term" value="C:plasma membrane"/>
    <property type="evidence" value="ECO:0007669"/>
    <property type="project" value="UniProtKB-SubCell"/>
</dbReference>
<evidence type="ECO:0000256" key="8">
    <source>
        <dbReference type="PIRSR" id="PIRSR639901-1"/>
    </source>
</evidence>
<dbReference type="InterPro" id="IPR038107">
    <property type="entry name" value="Glycos_transf_N_sf"/>
</dbReference>
<feature type="domain" description="3-deoxy-D-manno-octulosonic-acid transferase N-terminal" evidence="11">
    <location>
        <begin position="39"/>
        <end position="212"/>
    </location>
</feature>
<evidence type="ECO:0000256" key="6">
    <source>
        <dbReference type="ARBA" id="ARBA00031445"/>
    </source>
</evidence>
<keyword evidence="5 10" id="KW-0808">Transferase</keyword>
<sequence>MTTGAPLPVRLYSGLSALLYPMFARREADKLRAAGMETRIGERQGRATAERPKGRLVWFHAASVGESLSALPLIRALGKAHPDWSFLLTSGTTSSAQILGQRLPPRTRHQFAPIDGKPALRQFLAHWRPDAAVFIESELWPNILRMLRARGIPMALLNARISDKTARNWQRVPGTARFLLGGFAMIHCQDQRTADHFHALGVPGARTGQNLKAVAGPLPVDLPELERMRGAIGKRPVWVASSTHPGEDEIMAEAHLSLLSDHPELLLILVPRHIDRADAIEAMLRQSGLSVSRRSRGEMPQGAVYLADTFGETGLWYALSPIVCLCGSFTPVGGHNPYEPAHAGAAVLHGPLYANFTNAYAEFGVAGGATEVADATALATAMAEMLNNPSHLASERAAARSFAESQAQALDQLVTQLADALAPQR</sequence>
<evidence type="ECO:0000256" key="9">
    <source>
        <dbReference type="PIRSR" id="PIRSR639901-2"/>
    </source>
</evidence>
<evidence type="ECO:0000313" key="13">
    <source>
        <dbReference type="Proteomes" id="UP000199340"/>
    </source>
</evidence>
<dbReference type="GO" id="GO:0009244">
    <property type="term" value="P:lipopolysaccharide core region biosynthetic process"/>
    <property type="evidence" value="ECO:0007669"/>
    <property type="project" value="UniProtKB-UniRule"/>
</dbReference>
<evidence type="ECO:0000256" key="10">
    <source>
        <dbReference type="RuleBase" id="RU365103"/>
    </source>
</evidence>
<dbReference type="InterPro" id="IPR007507">
    <property type="entry name" value="Glycos_transf_N"/>
</dbReference>
<evidence type="ECO:0000259" key="11">
    <source>
        <dbReference type="Pfam" id="PF04413"/>
    </source>
</evidence>
<dbReference type="UniPathway" id="UPA00958"/>
<keyword evidence="10" id="KW-0448">Lipopolysaccharide biosynthesis</keyword>
<evidence type="ECO:0000256" key="1">
    <source>
        <dbReference type="ARBA" id="ARBA00003394"/>
    </source>
</evidence>
<feature type="site" description="Transition state stabilizer" evidence="9">
    <location>
        <position position="136"/>
    </location>
</feature>
<dbReference type="PANTHER" id="PTHR42755">
    <property type="entry name" value="3-DEOXY-MANNO-OCTULOSONATE CYTIDYLYLTRANSFERASE"/>
    <property type="match status" value="1"/>
</dbReference>
<dbReference type="Gene3D" id="3.40.50.2000">
    <property type="entry name" value="Glycogen Phosphorylase B"/>
    <property type="match status" value="1"/>
</dbReference>
<dbReference type="Proteomes" id="UP000199340">
    <property type="component" value="Unassembled WGS sequence"/>
</dbReference>
<dbReference type="InterPro" id="IPR039901">
    <property type="entry name" value="Kdotransferase"/>
</dbReference>
<dbReference type="RefSeq" id="WP_090026623.1">
    <property type="nucleotide sequence ID" value="NZ_FNEB01000001.1"/>
</dbReference>
<comment type="catalytic activity">
    <reaction evidence="7 10">
        <text>lipid IVA (E. coli) + CMP-3-deoxy-beta-D-manno-octulosonate = alpha-Kdo-(2-&gt;6)-lipid IVA (E. coli) + CMP + H(+)</text>
        <dbReference type="Rhea" id="RHEA:28066"/>
        <dbReference type="ChEBI" id="CHEBI:15378"/>
        <dbReference type="ChEBI" id="CHEBI:58603"/>
        <dbReference type="ChEBI" id="CHEBI:60364"/>
        <dbReference type="ChEBI" id="CHEBI:60377"/>
        <dbReference type="ChEBI" id="CHEBI:85987"/>
        <dbReference type="EC" id="2.4.99.12"/>
    </reaction>
</comment>
<protein>
    <recommendedName>
        <fullName evidence="4 10">3-deoxy-D-manno-octulosonic acid transferase</fullName>
        <shortName evidence="10">Kdo transferase</shortName>
        <ecNumber evidence="3 10">2.4.99.12</ecNumber>
    </recommendedName>
    <alternativeName>
        <fullName evidence="6 10">Lipid IV(A) 3-deoxy-D-manno-octulosonic acid transferase</fullName>
    </alternativeName>
</protein>
<evidence type="ECO:0000256" key="7">
    <source>
        <dbReference type="ARBA" id="ARBA00049183"/>
    </source>
</evidence>
<dbReference type="OrthoDB" id="9789797at2"/>
<reference evidence="12 13" key="1">
    <citation type="submission" date="2016-10" db="EMBL/GenBank/DDBJ databases">
        <authorList>
            <person name="de Groot N.N."/>
        </authorList>
    </citation>
    <scope>NUCLEOTIDE SEQUENCE [LARGE SCALE GENOMIC DNA]</scope>
    <source>
        <strain evidence="12 13">DSM 28010</strain>
    </source>
</reference>
<evidence type="ECO:0000313" key="12">
    <source>
        <dbReference type="EMBL" id="SDI14657.1"/>
    </source>
</evidence>
<dbReference type="Pfam" id="PF04413">
    <property type="entry name" value="Glycos_transf_N"/>
    <property type="match status" value="1"/>
</dbReference>
<comment type="similarity">
    <text evidence="10">Belongs to the glycosyltransferase group 1 family.</text>
</comment>
<feature type="site" description="Transition state stabilizer" evidence="9">
    <location>
        <position position="212"/>
    </location>
</feature>
<evidence type="ECO:0000256" key="4">
    <source>
        <dbReference type="ARBA" id="ARBA00019077"/>
    </source>
</evidence>
<dbReference type="AlphaFoldDB" id="A0A1G8I741"/>
<comment type="pathway">
    <text evidence="2 10">Bacterial outer membrane biogenesis; LPS core biosynthesis.</text>
</comment>
<keyword evidence="13" id="KW-1185">Reference proteome</keyword>
<proteinExistence type="inferred from homology"/>
<keyword evidence="10" id="KW-0472">Membrane</keyword>